<evidence type="ECO:0000313" key="2">
    <source>
        <dbReference type="EMBL" id="EGG08867.1"/>
    </source>
</evidence>
<evidence type="ECO:0000256" key="1">
    <source>
        <dbReference type="SAM" id="MobiDB-lite"/>
    </source>
</evidence>
<name>F4RFU4_MELLP</name>
<dbReference type="Proteomes" id="UP000001072">
    <property type="component" value="Unassembled WGS sequence"/>
</dbReference>
<accession>F4RFU4</accession>
<dbReference type="RefSeq" id="XP_007407841.1">
    <property type="nucleotide sequence ID" value="XM_007407779.1"/>
</dbReference>
<dbReference type="HOGENOM" id="CLU_026022_0_0_1"/>
<dbReference type="InParanoid" id="F4RFU4"/>
<dbReference type="GeneID" id="18933483"/>
<gene>
    <name evidence="2" type="ORF">MELLADRAFT_84462</name>
</gene>
<evidence type="ECO:0000313" key="3">
    <source>
        <dbReference type="Proteomes" id="UP000001072"/>
    </source>
</evidence>
<organism evidence="3">
    <name type="scientific">Melampsora larici-populina (strain 98AG31 / pathotype 3-4-7)</name>
    <name type="common">Poplar leaf rust fungus</name>
    <dbReference type="NCBI Taxonomy" id="747676"/>
    <lineage>
        <taxon>Eukaryota</taxon>
        <taxon>Fungi</taxon>
        <taxon>Dikarya</taxon>
        <taxon>Basidiomycota</taxon>
        <taxon>Pucciniomycotina</taxon>
        <taxon>Pucciniomycetes</taxon>
        <taxon>Pucciniales</taxon>
        <taxon>Melampsoraceae</taxon>
        <taxon>Melampsora</taxon>
    </lineage>
</organism>
<dbReference type="EMBL" id="GL883099">
    <property type="protein sequence ID" value="EGG08867.1"/>
    <property type="molecule type" value="Genomic_DNA"/>
</dbReference>
<dbReference type="VEuPathDB" id="FungiDB:MELLADRAFT_84462"/>
<dbReference type="KEGG" id="mlr:MELLADRAFT_84462"/>
<dbReference type="AlphaFoldDB" id="F4RFU4"/>
<feature type="region of interest" description="Disordered" evidence="1">
    <location>
        <begin position="344"/>
        <end position="430"/>
    </location>
</feature>
<reference evidence="3" key="1">
    <citation type="journal article" date="2011" name="Proc. Natl. Acad. Sci. U.S.A.">
        <title>Obligate biotrophy features unraveled by the genomic analysis of rust fungi.</title>
        <authorList>
            <person name="Duplessis S."/>
            <person name="Cuomo C.A."/>
            <person name="Lin Y.-C."/>
            <person name="Aerts A."/>
            <person name="Tisserant E."/>
            <person name="Veneault-Fourrey C."/>
            <person name="Joly D.L."/>
            <person name="Hacquard S."/>
            <person name="Amselem J."/>
            <person name="Cantarel B.L."/>
            <person name="Chiu R."/>
            <person name="Coutinho P.M."/>
            <person name="Feau N."/>
            <person name="Field M."/>
            <person name="Frey P."/>
            <person name="Gelhaye E."/>
            <person name="Goldberg J."/>
            <person name="Grabherr M.G."/>
            <person name="Kodira C.D."/>
            <person name="Kohler A."/>
            <person name="Kuees U."/>
            <person name="Lindquist E.A."/>
            <person name="Lucas S.M."/>
            <person name="Mago R."/>
            <person name="Mauceli E."/>
            <person name="Morin E."/>
            <person name="Murat C."/>
            <person name="Pangilinan J.L."/>
            <person name="Park R."/>
            <person name="Pearson M."/>
            <person name="Quesneville H."/>
            <person name="Rouhier N."/>
            <person name="Sakthikumar S."/>
            <person name="Salamov A.A."/>
            <person name="Schmutz J."/>
            <person name="Selles B."/>
            <person name="Shapiro H."/>
            <person name="Tanguay P."/>
            <person name="Tuskan G.A."/>
            <person name="Henrissat B."/>
            <person name="Van de Peer Y."/>
            <person name="Rouze P."/>
            <person name="Ellis J.G."/>
            <person name="Dodds P.N."/>
            <person name="Schein J.E."/>
            <person name="Zhong S."/>
            <person name="Hamelin R.C."/>
            <person name="Grigoriev I.V."/>
            <person name="Szabo L.J."/>
            <person name="Martin F."/>
        </authorList>
    </citation>
    <scope>NUCLEOTIDE SEQUENCE [LARGE SCALE GENOMIC DNA]</scope>
    <source>
        <strain evidence="3">98AG31 / pathotype 3-4-7</strain>
    </source>
</reference>
<keyword evidence="3" id="KW-1185">Reference proteome</keyword>
<feature type="compositionally biased region" description="Gly residues" evidence="1">
    <location>
        <begin position="368"/>
        <end position="379"/>
    </location>
</feature>
<feature type="compositionally biased region" description="Basic and acidic residues" evidence="1">
    <location>
        <begin position="381"/>
        <end position="392"/>
    </location>
</feature>
<proteinExistence type="predicted"/>
<sequence>MKYLYPPLVMPQCAMFLELSTYCVATTKHSPAQRATVTAVGESPPRGFHSWLRSRGLTAVNSSGPAVPSAQNITTMLAKKTPVVPSAPSNSVGKVKDKSTADKVWIQVDSTKDKDDKPVTADKKTVKVSDAGIEVNDLVALSPYFESKIKPVNGYVSLAVFNSMWLKQDLICYSLRSKTMKKGDEDKYTGLPIPDKWKLSFGEWVTAFNLFVAYLRHYKHNDLANKFLIHCENVLAIKRERVSWIMAFCYNQAIQTTVMTFRNSDGKLANPAVRDESREREAQNETERLGEMIPCYAEINPYSDGQPKAHINPITGEINNYHNQSTYTGGNTNGIQPLTTVNQMPGPGLTQTNTHLRSNGRNVRGRGRGGGWFSQGNGGCDNRDNDRGRDNDYYDNCQAEGSGSWRRDKRRDDCKGDPSGPKYGGNGKAK</sequence>
<protein>
    <submittedName>
        <fullName evidence="2">Uncharacterized protein</fullName>
    </submittedName>
</protein>
<feature type="compositionally biased region" description="Polar residues" evidence="1">
    <location>
        <begin position="344"/>
        <end position="356"/>
    </location>
</feature>